<reference evidence="3" key="1">
    <citation type="submission" date="2016-10" db="EMBL/GenBank/DDBJ databases">
        <authorList>
            <person name="Varghese N."/>
            <person name="Submissions S."/>
        </authorList>
    </citation>
    <scope>NUCLEOTIDE SEQUENCE [LARGE SCALE GENOMIC DNA]</scope>
    <source>
        <strain evidence="3">CGMCC 1.10369</strain>
    </source>
</reference>
<keyword evidence="1" id="KW-1133">Transmembrane helix</keyword>
<feature type="transmembrane region" description="Helical" evidence="1">
    <location>
        <begin position="51"/>
        <end position="75"/>
    </location>
</feature>
<gene>
    <name evidence="2" type="ORF">SAMN04488053_11022</name>
</gene>
<evidence type="ECO:0000313" key="3">
    <source>
        <dbReference type="Proteomes" id="UP000198778"/>
    </source>
</evidence>
<feature type="transmembrane region" description="Helical" evidence="1">
    <location>
        <begin position="121"/>
        <end position="139"/>
    </location>
</feature>
<name>A0A1H0I6J8_9BACI</name>
<dbReference type="InterPro" id="IPR035289">
    <property type="entry name" value="DUF5366"/>
</dbReference>
<dbReference type="OrthoDB" id="2739240at2"/>
<dbReference type="EMBL" id="FNIL01000010">
    <property type="protein sequence ID" value="SDO27074.1"/>
    <property type="molecule type" value="Genomic_DNA"/>
</dbReference>
<dbReference type="RefSeq" id="WP_090843515.1">
    <property type="nucleotide sequence ID" value="NZ_FNIL01000010.1"/>
</dbReference>
<feature type="transmembrane region" description="Helical" evidence="1">
    <location>
        <begin position="95"/>
        <end position="114"/>
    </location>
</feature>
<proteinExistence type="predicted"/>
<keyword evidence="3" id="KW-1185">Reference proteome</keyword>
<evidence type="ECO:0008006" key="4">
    <source>
        <dbReference type="Google" id="ProtNLM"/>
    </source>
</evidence>
<accession>A0A1H0I6J8</accession>
<evidence type="ECO:0000256" key="1">
    <source>
        <dbReference type="SAM" id="Phobius"/>
    </source>
</evidence>
<dbReference type="Proteomes" id="UP000198778">
    <property type="component" value="Unassembled WGS sequence"/>
</dbReference>
<protein>
    <recommendedName>
        <fullName evidence="4">YufK family protein</fullName>
    </recommendedName>
</protein>
<feature type="transmembrane region" description="Helical" evidence="1">
    <location>
        <begin position="151"/>
        <end position="173"/>
    </location>
</feature>
<dbReference type="Pfam" id="PF17328">
    <property type="entry name" value="DUF5366"/>
    <property type="match status" value="1"/>
</dbReference>
<keyword evidence="1" id="KW-0472">Membrane</keyword>
<organism evidence="2 3">
    <name type="scientific">Alkalicoccus daliensis</name>
    <dbReference type="NCBI Taxonomy" id="745820"/>
    <lineage>
        <taxon>Bacteria</taxon>
        <taxon>Bacillati</taxon>
        <taxon>Bacillota</taxon>
        <taxon>Bacilli</taxon>
        <taxon>Bacillales</taxon>
        <taxon>Bacillaceae</taxon>
        <taxon>Alkalicoccus</taxon>
    </lineage>
</organism>
<evidence type="ECO:0000313" key="2">
    <source>
        <dbReference type="EMBL" id="SDO27074.1"/>
    </source>
</evidence>
<sequence>MRNAYLTSHFPLISIVLFSLSFGIYTERIISAYLQEIGIYSGMTEFFSEQGIVFALVFVAWLIYFMIFAAMKLIADTINELSLLFFSKEEEGVDIRVIRGGSWIFLVTGILSLIAVIDIRALAGIFLLACFIYFIFFVYRVSASMSPMGLIGLIMFHMIIWISFFIAVGYLLLRLYMSVLSSLPL</sequence>
<keyword evidence="1" id="KW-0812">Transmembrane</keyword>
<dbReference type="AlphaFoldDB" id="A0A1H0I6J8"/>
<dbReference type="STRING" id="745820.SAMN04488053_11022"/>
<feature type="transmembrane region" description="Helical" evidence="1">
    <location>
        <begin position="12"/>
        <end position="30"/>
    </location>
</feature>